<evidence type="ECO:0000256" key="7">
    <source>
        <dbReference type="ARBA" id="ARBA00022813"/>
    </source>
</evidence>
<dbReference type="GO" id="GO:0006508">
    <property type="term" value="P:proteolysis"/>
    <property type="evidence" value="ECO:0007669"/>
    <property type="project" value="InterPro"/>
</dbReference>
<feature type="active site" description="For autocatalytic cleavage activity" evidence="13">
    <location>
        <position position="219"/>
    </location>
</feature>
<dbReference type="NCBIfam" id="TIGR00498">
    <property type="entry name" value="lexA"/>
    <property type="match status" value="1"/>
</dbReference>
<dbReference type="HAMAP" id="MF_00015">
    <property type="entry name" value="LexA"/>
    <property type="match status" value="1"/>
</dbReference>
<keyword evidence="4 13" id="KW-0235">DNA replication</keyword>
<accession>A0A1H0MU56</accession>
<name>A0A1H0MU56_9PSED</name>
<evidence type="ECO:0000256" key="8">
    <source>
        <dbReference type="ARBA" id="ARBA00023015"/>
    </source>
</evidence>
<organism evidence="17 18">
    <name type="scientific">Pseudomonas arsenicoxydans</name>
    <dbReference type="NCBI Taxonomy" id="702115"/>
    <lineage>
        <taxon>Bacteria</taxon>
        <taxon>Pseudomonadati</taxon>
        <taxon>Pseudomonadota</taxon>
        <taxon>Gammaproteobacteria</taxon>
        <taxon>Pseudomonadales</taxon>
        <taxon>Pseudomonadaceae</taxon>
        <taxon>Pseudomonas</taxon>
    </lineage>
</organism>
<dbReference type="Gene3D" id="1.10.10.10">
    <property type="entry name" value="Winged helix-like DNA-binding domain superfamily/Winged helix DNA-binding domain"/>
    <property type="match status" value="1"/>
</dbReference>
<dbReference type="Pfam" id="PF01726">
    <property type="entry name" value="LexA_DNA_bind"/>
    <property type="match status" value="1"/>
</dbReference>
<dbReference type="GO" id="GO:0045892">
    <property type="term" value="P:negative regulation of DNA-templated transcription"/>
    <property type="evidence" value="ECO:0007669"/>
    <property type="project" value="UniProtKB-UniRule"/>
</dbReference>
<keyword evidence="7 13" id="KW-0068">Autocatalytic cleavage</keyword>
<feature type="active site" description="For autocatalytic cleavage activity" evidence="13">
    <location>
        <position position="182"/>
    </location>
</feature>
<keyword evidence="10 13" id="KW-0804">Transcription</keyword>
<evidence type="ECO:0000313" key="17">
    <source>
        <dbReference type="EMBL" id="SDO83998.1"/>
    </source>
</evidence>
<evidence type="ECO:0000256" key="4">
    <source>
        <dbReference type="ARBA" id="ARBA00022705"/>
    </source>
</evidence>
<dbReference type="InterPro" id="IPR039418">
    <property type="entry name" value="LexA-like"/>
</dbReference>
<dbReference type="Proteomes" id="UP000198827">
    <property type="component" value="Chromosome I"/>
</dbReference>
<evidence type="ECO:0000256" key="9">
    <source>
        <dbReference type="ARBA" id="ARBA00023125"/>
    </source>
</evidence>
<evidence type="ECO:0000259" key="15">
    <source>
        <dbReference type="Pfam" id="PF00717"/>
    </source>
</evidence>
<dbReference type="InterPro" id="IPR015927">
    <property type="entry name" value="Peptidase_S24_S26A/B/C"/>
</dbReference>
<evidence type="ECO:0000259" key="16">
    <source>
        <dbReference type="Pfam" id="PF01726"/>
    </source>
</evidence>
<dbReference type="PRINTS" id="PR00726">
    <property type="entry name" value="LEXASERPTASE"/>
</dbReference>
<dbReference type="SUPFAM" id="SSF51306">
    <property type="entry name" value="LexA/Signal peptidase"/>
    <property type="match status" value="1"/>
</dbReference>
<evidence type="ECO:0000256" key="3">
    <source>
        <dbReference type="ARBA" id="ARBA00022491"/>
    </source>
</evidence>
<comment type="subunit">
    <text evidence="2 13">Homodimer.</text>
</comment>
<dbReference type="AlphaFoldDB" id="A0A1H0MU56"/>
<dbReference type="InterPro" id="IPR036286">
    <property type="entry name" value="LexA/Signal_pep-like_sf"/>
</dbReference>
<evidence type="ECO:0000256" key="6">
    <source>
        <dbReference type="ARBA" id="ARBA00022801"/>
    </source>
</evidence>
<comment type="similarity">
    <text evidence="1 13 14">Belongs to the peptidase S24 family.</text>
</comment>
<evidence type="ECO:0000256" key="10">
    <source>
        <dbReference type="ARBA" id="ARBA00023163"/>
    </source>
</evidence>
<feature type="domain" description="Peptidase S24/S26A/S26B/S26C" evidence="15">
    <location>
        <begin position="140"/>
        <end position="254"/>
    </location>
</feature>
<feature type="DNA-binding region" description="H-T-H motif" evidence="13">
    <location>
        <begin position="87"/>
        <end position="107"/>
    </location>
</feature>
<dbReference type="FunFam" id="1.10.10.10:FF:000009">
    <property type="entry name" value="LexA repressor"/>
    <property type="match status" value="1"/>
</dbReference>
<evidence type="ECO:0000256" key="1">
    <source>
        <dbReference type="ARBA" id="ARBA00007484"/>
    </source>
</evidence>
<dbReference type="InterPro" id="IPR006200">
    <property type="entry name" value="LexA"/>
</dbReference>
<dbReference type="EMBL" id="LT629705">
    <property type="protein sequence ID" value="SDO83998.1"/>
    <property type="molecule type" value="Genomic_DNA"/>
</dbReference>
<keyword evidence="5 13" id="KW-0227">DNA damage</keyword>
<dbReference type="InterPro" id="IPR050077">
    <property type="entry name" value="LexA_repressor"/>
</dbReference>
<dbReference type="PANTHER" id="PTHR33516">
    <property type="entry name" value="LEXA REPRESSOR"/>
    <property type="match status" value="1"/>
</dbReference>
<keyword evidence="12 13" id="KW-0742">SOS response</keyword>
<dbReference type="SUPFAM" id="SSF46785">
    <property type="entry name" value="Winged helix' DNA-binding domain"/>
    <property type="match status" value="1"/>
</dbReference>
<evidence type="ECO:0000256" key="12">
    <source>
        <dbReference type="ARBA" id="ARBA00023236"/>
    </source>
</evidence>
<dbReference type="GO" id="GO:0004252">
    <property type="term" value="F:serine-type endopeptidase activity"/>
    <property type="evidence" value="ECO:0007669"/>
    <property type="project" value="UniProtKB-UniRule"/>
</dbReference>
<dbReference type="InterPro" id="IPR006199">
    <property type="entry name" value="LexA_DNA-bd_dom"/>
</dbReference>
<dbReference type="FunFam" id="2.10.109.10:FF:000001">
    <property type="entry name" value="LexA repressor"/>
    <property type="match status" value="1"/>
</dbReference>
<keyword evidence="9 13" id="KW-0238">DNA-binding</keyword>
<comment type="catalytic activity">
    <reaction evidence="13">
        <text>Hydrolysis of Ala-|-Gly bond in repressor LexA.</text>
        <dbReference type="EC" id="3.4.21.88"/>
    </reaction>
</comment>
<dbReference type="GO" id="GO:0009432">
    <property type="term" value="P:SOS response"/>
    <property type="evidence" value="ECO:0007669"/>
    <property type="project" value="UniProtKB-UniRule"/>
</dbReference>
<sequence length="261" mass="28841">MKRGCDLLILLLNIKVKRSQPRFTRQLLHSSYQLLHSFYTCTSSASPCQEKAERVQMYSMTTLTPRRTAILTFIRDRIAEHGQSPSLAEISEAFGFASRSVARKHVLALTEAGFIEVNAHQARGIRLLGQPARPELLDVPVLGRVAAGAPIGADAEVHSRLLLDPSIFSRVPDYMLRVQGDSMIEDGILDGDLVGVHRNPEALNGQIVVARLDGEVTIKRFERNGDVVRLLPRNPAYQPIIVEANQDLAIEGVFCGLVRQG</sequence>
<dbReference type="GO" id="GO:0006281">
    <property type="term" value="P:DNA repair"/>
    <property type="evidence" value="ECO:0007669"/>
    <property type="project" value="UniProtKB-UniRule"/>
</dbReference>
<dbReference type="InterPro" id="IPR006197">
    <property type="entry name" value="Peptidase_S24_LexA"/>
</dbReference>
<feature type="domain" description="LexA repressor DNA-binding" evidence="16">
    <location>
        <begin position="60"/>
        <end position="124"/>
    </location>
</feature>
<protein>
    <recommendedName>
        <fullName evidence="13">LexA repressor</fullName>
        <ecNumber evidence="13">3.4.21.88</ecNumber>
    </recommendedName>
</protein>
<evidence type="ECO:0000256" key="2">
    <source>
        <dbReference type="ARBA" id="ARBA00011738"/>
    </source>
</evidence>
<gene>
    <name evidence="13" type="primary">lexA</name>
    <name evidence="17" type="ORF">SAMN04489798_3992</name>
</gene>
<evidence type="ECO:0000256" key="5">
    <source>
        <dbReference type="ARBA" id="ARBA00022763"/>
    </source>
</evidence>
<feature type="site" description="Cleavage; by autolysis" evidence="13">
    <location>
        <begin position="147"/>
        <end position="148"/>
    </location>
</feature>
<evidence type="ECO:0000256" key="14">
    <source>
        <dbReference type="RuleBase" id="RU003991"/>
    </source>
</evidence>
<dbReference type="EC" id="3.4.21.88" evidence="13"/>
<comment type="function">
    <text evidence="13">Represses a number of genes involved in the response to DNA damage (SOS response), including recA and lexA. In the presence of single-stranded DNA, RecA interacts with LexA causing an autocatalytic cleavage which disrupts the DNA-binding part of LexA, leading to derepression of the SOS regulon and eventually DNA repair.</text>
</comment>
<dbReference type="GO" id="GO:0006260">
    <property type="term" value="P:DNA replication"/>
    <property type="evidence" value="ECO:0007669"/>
    <property type="project" value="UniProtKB-UniRule"/>
</dbReference>
<dbReference type="PANTHER" id="PTHR33516:SF2">
    <property type="entry name" value="LEXA REPRESSOR-RELATED"/>
    <property type="match status" value="1"/>
</dbReference>
<keyword evidence="11 13" id="KW-0234">DNA repair</keyword>
<dbReference type="InterPro" id="IPR036388">
    <property type="entry name" value="WH-like_DNA-bd_sf"/>
</dbReference>
<proteinExistence type="inferred from homology"/>
<evidence type="ECO:0000313" key="18">
    <source>
        <dbReference type="Proteomes" id="UP000198827"/>
    </source>
</evidence>
<keyword evidence="3 13" id="KW-0678">Repressor</keyword>
<evidence type="ECO:0000256" key="11">
    <source>
        <dbReference type="ARBA" id="ARBA00023204"/>
    </source>
</evidence>
<keyword evidence="8 13" id="KW-0805">Transcription regulation</keyword>
<reference evidence="17 18" key="1">
    <citation type="submission" date="2016-10" db="EMBL/GenBank/DDBJ databases">
        <authorList>
            <person name="de Groot N.N."/>
        </authorList>
    </citation>
    <scope>NUCLEOTIDE SEQUENCE [LARGE SCALE GENOMIC DNA]</scope>
    <source>
        <strain evidence="17 18">CECT 7543</strain>
    </source>
</reference>
<dbReference type="CDD" id="cd06529">
    <property type="entry name" value="S24_LexA-like"/>
    <property type="match status" value="1"/>
</dbReference>
<keyword evidence="6 13" id="KW-0378">Hydrolase</keyword>
<dbReference type="GO" id="GO:0003677">
    <property type="term" value="F:DNA binding"/>
    <property type="evidence" value="ECO:0007669"/>
    <property type="project" value="UniProtKB-UniRule"/>
</dbReference>
<dbReference type="Pfam" id="PF00717">
    <property type="entry name" value="Peptidase_S24"/>
    <property type="match status" value="1"/>
</dbReference>
<dbReference type="InterPro" id="IPR036390">
    <property type="entry name" value="WH_DNA-bd_sf"/>
</dbReference>
<evidence type="ECO:0000256" key="13">
    <source>
        <dbReference type="HAMAP-Rule" id="MF_00015"/>
    </source>
</evidence>
<dbReference type="Gene3D" id="2.10.109.10">
    <property type="entry name" value="Umud Fragment, subunit A"/>
    <property type="match status" value="1"/>
</dbReference>